<dbReference type="EMBL" id="JAQNDK010000001">
    <property type="protein sequence ID" value="MDC0679006.1"/>
    <property type="molecule type" value="Genomic_DNA"/>
</dbReference>
<comment type="caution">
    <text evidence="1">The sequence shown here is derived from an EMBL/GenBank/DDBJ whole genome shotgun (WGS) entry which is preliminary data.</text>
</comment>
<proteinExistence type="predicted"/>
<sequence>MGTIQIAAAESQINAGEAVLDNNLLANALVQNAGESVRCLGDQADAKVYLSDLSIDKRGRVVVKNSNCTNALSQKLAGQAAAGQPWRDIMGTNSVCGYRC</sequence>
<evidence type="ECO:0000313" key="2">
    <source>
        <dbReference type="Proteomes" id="UP001217485"/>
    </source>
</evidence>
<organism evidence="1 2">
    <name type="scientific">Sorangium atrum</name>
    <dbReference type="NCBI Taxonomy" id="2995308"/>
    <lineage>
        <taxon>Bacteria</taxon>
        <taxon>Pseudomonadati</taxon>
        <taxon>Myxococcota</taxon>
        <taxon>Polyangia</taxon>
        <taxon>Polyangiales</taxon>
        <taxon>Polyangiaceae</taxon>
        <taxon>Sorangium</taxon>
    </lineage>
</organism>
<dbReference type="Proteomes" id="UP001217485">
    <property type="component" value="Unassembled WGS sequence"/>
</dbReference>
<name>A0ABT5BXX6_9BACT</name>
<reference evidence="1 2" key="1">
    <citation type="submission" date="2023-01" db="EMBL/GenBank/DDBJ databases">
        <title>Minimal conservation of predation-associated metabolite biosynthetic gene clusters underscores biosynthetic potential of Myxococcota including descriptions for ten novel species: Archangium lansinium sp. nov., Myxococcus landrumus sp. nov., Nannocystis bai.</title>
        <authorList>
            <person name="Ahearne A."/>
            <person name="Stevens C."/>
            <person name="Dowd S."/>
        </authorList>
    </citation>
    <scope>NUCLEOTIDE SEQUENCE [LARGE SCALE GENOMIC DNA]</scope>
    <source>
        <strain evidence="1 2">WIWO2</strain>
    </source>
</reference>
<keyword evidence="2" id="KW-1185">Reference proteome</keyword>
<protein>
    <submittedName>
        <fullName evidence="1">Uncharacterized protein</fullName>
    </submittedName>
</protein>
<dbReference type="RefSeq" id="WP_272095866.1">
    <property type="nucleotide sequence ID" value="NZ_JAQNDK010000001.1"/>
</dbReference>
<accession>A0ABT5BXX6</accession>
<evidence type="ECO:0000313" key="1">
    <source>
        <dbReference type="EMBL" id="MDC0679006.1"/>
    </source>
</evidence>
<gene>
    <name evidence="1" type="ORF">POL72_14785</name>
</gene>